<feature type="transmembrane region" description="Helical" evidence="2">
    <location>
        <begin position="21"/>
        <end position="40"/>
    </location>
</feature>
<dbReference type="STRING" id="1076935.U4LKV6"/>
<dbReference type="OrthoDB" id="5337378at2759"/>
<reference evidence="3 4" key="1">
    <citation type="journal article" date="2013" name="PLoS Genet.">
        <title>The genome and development-dependent transcriptomes of Pyronema confluens: a window into fungal evolution.</title>
        <authorList>
            <person name="Traeger S."/>
            <person name="Altegoer F."/>
            <person name="Freitag M."/>
            <person name="Gabaldon T."/>
            <person name="Kempken F."/>
            <person name="Kumar A."/>
            <person name="Marcet-Houben M."/>
            <person name="Poggeler S."/>
            <person name="Stajich J.E."/>
            <person name="Nowrousian M."/>
        </authorList>
    </citation>
    <scope>NUCLEOTIDE SEQUENCE [LARGE SCALE GENOMIC DNA]</scope>
    <source>
        <strain evidence="4">CBS 100304</strain>
        <tissue evidence="3">Vegetative mycelium</tissue>
    </source>
</reference>
<keyword evidence="2" id="KW-0472">Membrane</keyword>
<keyword evidence="2" id="KW-0812">Transmembrane</keyword>
<keyword evidence="4" id="KW-1185">Reference proteome</keyword>
<evidence type="ECO:0000313" key="4">
    <source>
        <dbReference type="Proteomes" id="UP000018144"/>
    </source>
</evidence>
<dbReference type="SUPFAM" id="SSF56112">
    <property type="entry name" value="Protein kinase-like (PK-like)"/>
    <property type="match status" value="1"/>
</dbReference>
<evidence type="ECO:0000313" key="3">
    <source>
        <dbReference type="EMBL" id="CCX32573.1"/>
    </source>
</evidence>
<proteinExistence type="predicted"/>
<organism evidence="3 4">
    <name type="scientific">Pyronema omphalodes (strain CBS 100304)</name>
    <name type="common">Pyronema confluens</name>
    <dbReference type="NCBI Taxonomy" id="1076935"/>
    <lineage>
        <taxon>Eukaryota</taxon>
        <taxon>Fungi</taxon>
        <taxon>Dikarya</taxon>
        <taxon>Ascomycota</taxon>
        <taxon>Pezizomycotina</taxon>
        <taxon>Pezizomycetes</taxon>
        <taxon>Pezizales</taxon>
        <taxon>Pyronemataceae</taxon>
        <taxon>Pyronema</taxon>
    </lineage>
</organism>
<evidence type="ECO:0000256" key="2">
    <source>
        <dbReference type="SAM" id="Phobius"/>
    </source>
</evidence>
<dbReference type="EMBL" id="HF935890">
    <property type="protein sequence ID" value="CCX32573.1"/>
    <property type="molecule type" value="Genomic_DNA"/>
</dbReference>
<accession>U4LKV6</accession>
<protein>
    <recommendedName>
        <fullName evidence="5">Protein kinase domain-containing protein</fullName>
    </recommendedName>
</protein>
<keyword evidence="2" id="KW-1133">Transmembrane helix</keyword>
<evidence type="ECO:0000256" key="1">
    <source>
        <dbReference type="SAM" id="MobiDB-lite"/>
    </source>
</evidence>
<sequence>MGYEHRPAAAWMNIGGSRRRRSFLFAVATIAAFCFILKLAPITQDKWRQYSYRAYPTPFKTIPDNSPRLTIDDFLSPNHTLSRTLNTTTQNFGPDYIFLHKLGRGYEGQADIYHHVPSNTAVVIKTFFSMTRDQQIPSSVLALLEKDNITLSRWPVDLSATLRRYTGSDSTYRFSISETDDEDNEAEASNTNAPLTNPEDGTIHPLDLFHVPNTPPQTHPWRMVLPLYPGSLDSVASTTAFLNLTTADLDFLYRPRFSAVFRTLGQMHQTTEYTGSLSASDITINGFCHDDVKLDNIFLKNGQHELLVGDMGQVRSLGHDWHKSNKWECRLIDAHRGWRSYLTLLREGSMGAEVSAGKGARFDKGEDSSAWGAQGTFSRDLMEGKVEWAKAYWSWTVWKTLPQDFPEGGWWDEVPEGVVMMPTPKGPVRMGREEAIRFIEGVRMELGEYKTAVKAGVSLEKPWWWWEVKENALPEEVERELKVINGAVLVGM</sequence>
<name>U4LKV6_PYROM</name>
<feature type="region of interest" description="Disordered" evidence="1">
    <location>
        <begin position="176"/>
        <end position="204"/>
    </location>
</feature>
<dbReference type="InterPro" id="IPR011009">
    <property type="entry name" value="Kinase-like_dom_sf"/>
</dbReference>
<evidence type="ECO:0008006" key="5">
    <source>
        <dbReference type="Google" id="ProtNLM"/>
    </source>
</evidence>
<gene>
    <name evidence="3" type="ORF">PCON_13413</name>
</gene>
<dbReference type="AlphaFoldDB" id="U4LKV6"/>
<dbReference type="Proteomes" id="UP000018144">
    <property type="component" value="Unassembled WGS sequence"/>
</dbReference>